<organism evidence="1">
    <name type="scientific">Arundo donax</name>
    <name type="common">Giant reed</name>
    <name type="synonym">Donax arundinaceus</name>
    <dbReference type="NCBI Taxonomy" id="35708"/>
    <lineage>
        <taxon>Eukaryota</taxon>
        <taxon>Viridiplantae</taxon>
        <taxon>Streptophyta</taxon>
        <taxon>Embryophyta</taxon>
        <taxon>Tracheophyta</taxon>
        <taxon>Spermatophyta</taxon>
        <taxon>Magnoliopsida</taxon>
        <taxon>Liliopsida</taxon>
        <taxon>Poales</taxon>
        <taxon>Poaceae</taxon>
        <taxon>PACMAD clade</taxon>
        <taxon>Arundinoideae</taxon>
        <taxon>Arundineae</taxon>
        <taxon>Arundo</taxon>
    </lineage>
</organism>
<sequence length="34" mass="4032">MLTSNANIMFCSTSLERWLIWLPNWEVPSCVPEY</sequence>
<accession>A0A0A9AP88</accession>
<reference evidence="1" key="1">
    <citation type="submission" date="2014-09" db="EMBL/GenBank/DDBJ databases">
        <authorList>
            <person name="Magalhaes I.L.F."/>
            <person name="Oliveira U."/>
            <person name="Santos F.R."/>
            <person name="Vidigal T.H.D.A."/>
            <person name="Brescovit A.D."/>
            <person name="Santos A.J."/>
        </authorList>
    </citation>
    <scope>NUCLEOTIDE SEQUENCE</scope>
    <source>
        <tissue evidence="1">Shoot tissue taken approximately 20 cm above the soil surface</tissue>
    </source>
</reference>
<reference evidence="1" key="2">
    <citation type="journal article" date="2015" name="Data Brief">
        <title>Shoot transcriptome of the giant reed, Arundo donax.</title>
        <authorList>
            <person name="Barrero R.A."/>
            <person name="Guerrero F.D."/>
            <person name="Moolhuijzen P."/>
            <person name="Goolsby J.A."/>
            <person name="Tidwell J."/>
            <person name="Bellgard S.E."/>
            <person name="Bellgard M.I."/>
        </authorList>
    </citation>
    <scope>NUCLEOTIDE SEQUENCE</scope>
    <source>
        <tissue evidence="1">Shoot tissue taken approximately 20 cm above the soil surface</tissue>
    </source>
</reference>
<dbReference type="AlphaFoldDB" id="A0A0A9AP88"/>
<evidence type="ECO:0000313" key="1">
    <source>
        <dbReference type="EMBL" id="JAD51658.1"/>
    </source>
</evidence>
<proteinExistence type="predicted"/>
<name>A0A0A9AP88_ARUDO</name>
<protein>
    <submittedName>
        <fullName evidence="1">Uncharacterized protein</fullName>
    </submittedName>
</protein>
<dbReference type="EMBL" id="GBRH01246237">
    <property type="protein sequence ID" value="JAD51658.1"/>
    <property type="molecule type" value="Transcribed_RNA"/>
</dbReference>